<dbReference type="FunFam" id="3.40.50.300:FF:000006">
    <property type="entry name" value="DNA-binding transcriptional regulator NtrC"/>
    <property type="match status" value="1"/>
</dbReference>
<gene>
    <name evidence="8" type="primary">ntrC_2</name>
    <name evidence="8" type="ORF">GALL_68560</name>
</gene>
<dbReference type="PROSITE" id="PS00676">
    <property type="entry name" value="SIGMA54_INTERACT_2"/>
    <property type="match status" value="1"/>
</dbReference>
<dbReference type="PROSITE" id="PS00675">
    <property type="entry name" value="SIGMA54_INTERACT_1"/>
    <property type="match status" value="1"/>
</dbReference>
<evidence type="ECO:0000256" key="3">
    <source>
        <dbReference type="ARBA" id="ARBA00023015"/>
    </source>
</evidence>
<dbReference type="Gene3D" id="3.40.50.2300">
    <property type="match status" value="1"/>
</dbReference>
<dbReference type="InterPro" id="IPR058031">
    <property type="entry name" value="AAA_lid_NorR"/>
</dbReference>
<dbReference type="InterPro" id="IPR011006">
    <property type="entry name" value="CheY-like_superfamily"/>
</dbReference>
<dbReference type="PROSITE" id="PS50045">
    <property type="entry name" value="SIGMA54_INTERACT_4"/>
    <property type="match status" value="1"/>
</dbReference>
<dbReference type="PANTHER" id="PTHR32071">
    <property type="entry name" value="TRANSCRIPTIONAL REGULATORY PROTEIN"/>
    <property type="match status" value="1"/>
</dbReference>
<dbReference type="Pfam" id="PF00072">
    <property type="entry name" value="Response_reg"/>
    <property type="match status" value="1"/>
</dbReference>
<dbReference type="SMART" id="SM00382">
    <property type="entry name" value="AAA"/>
    <property type="match status" value="1"/>
</dbReference>
<keyword evidence="4" id="KW-0238">DNA-binding</keyword>
<dbReference type="InterPro" id="IPR001789">
    <property type="entry name" value="Sig_transdc_resp-reg_receiver"/>
</dbReference>
<accession>A0A1J5STP3</accession>
<reference evidence="8" key="1">
    <citation type="submission" date="2016-10" db="EMBL/GenBank/DDBJ databases">
        <title>Sequence of Gallionella enrichment culture.</title>
        <authorList>
            <person name="Poehlein A."/>
            <person name="Muehling M."/>
            <person name="Daniel R."/>
        </authorList>
    </citation>
    <scope>NUCLEOTIDE SEQUENCE</scope>
</reference>
<dbReference type="SMART" id="SM00448">
    <property type="entry name" value="REC"/>
    <property type="match status" value="1"/>
</dbReference>
<dbReference type="GO" id="GO:0043565">
    <property type="term" value="F:sequence-specific DNA binding"/>
    <property type="evidence" value="ECO:0007669"/>
    <property type="project" value="InterPro"/>
</dbReference>
<dbReference type="AlphaFoldDB" id="A0A1J5STP3"/>
<evidence type="ECO:0000256" key="2">
    <source>
        <dbReference type="ARBA" id="ARBA00022840"/>
    </source>
</evidence>
<dbReference type="Gene3D" id="1.10.10.60">
    <property type="entry name" value="Homeodomain-like"/>
    <property type="match status" value="1"/>
</dbReference>
<feature type="domain" description="Response regulatory" evidence="7">
    <location>
        <begin position="19"/>
        <end position="139"/>
    </location>
</feature>
<dbReference type="Gene3D" id="3.40.50.300">
    <property type="entry name" value="P-loop containing nucleotide triphosphate hydrolases"/>
    <property type="match status" value="1"/>
</dbReference>
<evidence type="ECO:0000256" key="1">
    <source>
        <dbReference type="ARBA" id="ARBA00022741"/>
    </source>
</evidence>
<dbReference type="CDD" id="cd00009">
    <property type="entry name" value="AAA"/>
    <property type="match status" value="1"/>
</dbReference>
<dbReference type="SUPFAM" id="SSF52540">
    <property type="entry name" value="P-loop containing nucleoside triphosphate hydrolases"/>
    <property type="match status" value="1"/>
</dbReference>
<dbReference type="InterPro" id="IPR025662">
    <property type="entry name" value="Sigma_54_int_dom_ATP-bd_1"/>
</dbReference>
<proteinExistence type="predicted"/>
<dbReference type="InterPro" id="IPR058245">
    <property type="entry name" value="NreC/VraR/RcsB-like_REC"/>
</dbReference>
<keyword evidence="1" id="KW-0547">Nucleotide-binding</keyword>
<dbReference type="Pfam" id="PF00158">
    <property type="entry name" value="Sigma54_activat"/>
    <property type="match status" value="1"/>
</dbReference>
<dbReference type="Gene3D" id="1.10.8.60">
    <property type="match status" value="1"/>
</dbReference>
<keyword evidence="5" id="KW-0804">Transcription</keyword>
<dbReference type="Pfam" id="PF25601">
    <property type="entry name" value="AAA_lid_14"/>
    <property type="match status" value="1"/>
</dbReference>
<dbReference type="Pfam" id="PF02954">
    <property type="entry name" value="HTH_8"/>
    <property type="match status" value="1"/>
</dbReference>
<evidence type="ECO:0000259" key="7">
    <source>
        <dbReference type="PROSITE" id="PS50110"/>
    </source>
</evidence>
<dbReference type="PRINTS" id="PR01590">
    <property type="entry name" value="HTHFIS"/>
</dbReference>
<dbReference type="SUPFAM" id="SSF52172">
    <property type="entry name" value="CheY-like"/>
    <property type="match status" value="1"/>
</dbReference>
<dbReference type="InterPro" id="IPR027417">
    <property type="entry name" value="P-loop_NTPase"/>
</dbReference>
<dbReference type="InterPro" id="IPR002197">
    <property type="entry name" value="HTH_Fis"/>
</dbReference>
<evidence type="ECO:0000259" key="6">
    <source>
        <dbReference type="PROSITE" id="PS50045"/>
    </source>
</evidence>
<evidence type="ECO:0000256" key="5">
    <source>
        <dbReference type="ARBA" id="ARBA00023163"/>
    </source>
</evidence>
<dbReference type="EMBL" id="MLJW01000020">
    <property type="protein sequence ID" value="OIR11363.1"/>
    <property type="molecule type" value="Genomic_DNA"/>
</dbReference>
<sequence length="485" mass="53627">MRYTYLIGHFQDNSVTLPALLIVDDDPLIRDSLRLILADEFDIHLAEDRPQAIRLLRDMDSPPQLALVDLGLPPTPHRPEEGFRLITELLAHAPNIKVITLSGQNEESNARHARTLGAIEFVAKPCGPETLRALLRDALRIQQSEQSGLTDSQSLFGIIGNSQPIQAMRSQIELYAQTPYPVLIEGESGSGKELVAAALQRLSGKPDSSYVVLNCAAISPNLLESTLFGHAKGSFTGATSAQPGFFERAENGTLFLDEIGEMPPELQAKLLRVLENGEYQRVGEAVTRKSNARIVAATNRDLKLAVRSGTFRNDLYHRLSIFTIQVPPLRTLGEDKMLLLEHFSSFYAMQAQRPPFRLDPAAQQAWRGYAFPGNTRELRNIVIRLTTKYPGIEVKLHQLEAEFDPQPESAGSAPSDQSAEARQVLLQGGFDLDDLLMGYTARYIDAAMELAHGNVSEAAKLLGIARTTLYSRMEAVQKHKAQKSQ</sequence>
<dbReference type="InterPro" id="IPR003593">
    <property type="entry name" value="AAA+_ATPase"/>
</dbReference>
<dbReference type="CDD" id="cd17535">
    <property type="entry name" value="REC_NarL-like"/>
    <property type="match status" value="1"/>
</dbReference>
<comment type="caution">
    <text evidence="8">The sequence shown here is derived from an EMBL/GenBank/DDBJ whole genome shotgun (WGS) entry which is preliminary data.</text>
</comment>
<protein>
    <submittedName>
        <fullName evidence="8">Nitrogen assimilation regulatory protein</fullName>
    </submittedName>
</protein>
<keyword evidence="3" id="KW-0805">Transcription regulation</keyword>
<name>A0A1J5STP3_9ZZZZ</name>
<dbReference type="InterPro" id="IPR025943">
    <property type="entry name" value="Sigma_54_int_dom_ATP-bd_2"/>
</dbReference>
<dbReference type="GO" id="GO:0000160">
    <property type="term" value="P:phosphorelay signal transduction system"/>
    <property type="evidence" value="ECO:0007669"/>
    <property type="project" value="InterPro"/>
</dbReference>
<evidence type="ECO:0000313" key="8">
    <source>
        <dbReference type="EMBL" id="OIR11363.1"/>
    </source>
</evidence>
<dbReference type="PANTHER" id="PTHR32071:SF117">
    <property type="entry name" value="PTS-DEPENDENT DIHYDROXYACETONE KINASE OPERON REGULATORY PROTEIN-RELATED"/>
    <property type="match status" value="1"/>
</dbReference>
<keyword evidence="2" id="KW-0067">ATP-binding</keyword>
<dbReference type="InterPro" id="IPR009057">
    <property type="entry name" value="Homeodomain-like_sf"/>
</dbReference>
<evidence type="ECO:0000256" key="4">
    <source>
        <dbReference type="ARBA" id="ARBA00023125"/>
    </source>
</evidence>
<dbReference type="SUPFAM" id="SSF46689">
    <property type="entry name" value="Homeodomain-like"/>
    <property type="match status" value="1"/>
</dbReference>
<dbReference type="GO" id="GO:0005524">
    <property type="term" value="F:ATP binding"/>
    <property type="evidence" value="ECO:0007669"/>
    <property type="project" value="UniProtKB-KW"/>
</dbReference>
<dbReference type="InterPro" id="IPR002078">
    <property type="entry name" value="Sigma_54_int"/>
</dbReference>
<dbReference type="GO" id="GO:0006355">
    <property type="term" value="P:regulation of DNA-templated transcription"/>
    <property type="evidence" value="ECO:0007669"/>
    <property type="project" value="InterPro"/>
</dbReference>
<organism evidence="8">
    <name type="scientific">mine drainage metagenome</name>
    <dbReference type="NCBI Taxonomy" id="410659"/>
    <lineage>
        <taxon>unclassified sequences</taxon>
        <taxon>metagenomes</taxon>
        <taxon>ecological metagenomes</taxon>
    </lineage>
</organism>
<feature type="domain" description="Sigma-54 factor interaction" evidence="6">
    <location>
        <begin position="158"/>
        <end position="387"/>
    </location>
</feature>
<dbReference type="PROSITE" id="PS50110">
    <property type="entry name" value="RESPONSE_REGULATORY"/>
    <property type="match status" value="1"/>
</dbReference>